<reference evidence="1 2" key="1">
    <citation type="journal article" date="2022" name="Syst. Appl. Microbiol.">
        <title>Rhodopirellula aestuarii sp. nov., a novel member of the genus Rhodopirellula isolated from brackish sediments collected in the Tagus River estuary, Portugal.</title>
        <authorList>
            <person name="Vitorino I.R."/>
            <person name="Klimek D."/>
            <person name="Calusinska M."/>
            <person name="Lobo-da-Cunha A."/>
            <person name="Vasconcelos V."/>
            <person name="Lage O.M."/>
        </authorList>
    </citation>
    <scope>NUCLEOTIDE SEQUENCE [LARGE SCALE GENOMIC DNA]</scope>
    <source>
        <strain evidence="1 2">ICT_H3.1</strain>
    </source>
</reference>
<evidence type="ECO:0000313" key="2">
    <source>
        <dbReference type="Proteomes" id="UP001202961"/>
    </source>
</evidence>
<accession>A0ABT0UA03</accession>
<organism evidence="1 2">
    <name type="scientific">Aporhodopirellula aestuarii</name>
    <dbReference type="NCBI Taxonomy" id="2950107"/>
    <lineage>
        <taxon>Bacteria</taxon>
        <taxon>Pseudomonadati</taxon>
        <taxon>Planctomycetota</taxon>
        <taxon>Planctomycetia</taxon>
        <taxon>Pirellulales</taxon>
        <taxon>Pirellulaceae</taxon>
        <taxon>Aporhodopirellula</taxon>
    </lineage>
</organism>
<comment type="caution">
    <text evidence="1">The sequence shown here is derived from an EMBL/GenBank/DDBJ whole genome shotgun (WGS) entry which is preliminary data.</text>
</comment>
<dbReference type="EMBL" id="JAMQBK010000064">
    <property type="protein sequence ID" value="MCM2373700.1"/>
    <property type="molecule type" value="Genomic_DNA"/>
</dbReference>
<keyword evidence="2" id="KW-1185">Reference proteome</keyword>
<evidence type="ECO:0000313" key="1">
    <source>
        <dbReference type="EMBL" id="MCM2373700.1"/>
    </source>
</evidence>
<name>A0ABT0UA03_9BACT</name>
<protein>
    <submittedName>
        <fullName evidence="1">Uncharacterized protein</fullName>
    </submittedName>
</protein>
<gene>
    <name evidence="1" type="ORF">NB063_24055</name>
</gene>
<proteinExistence type="predicted"/>
<dbReference type="Proteomes" id="UP001202961">
    <property type="component" value="Unassembled WGS sequence"/>
</dbReference>
<dbReference type="RefSeq" id="WP_250931509.1">
    <property type="nucleotide sequence ID" value="NZ_JAMQBK010000064.1"/>
</dbReference>
<sequence>MARAFVEFQNSGQAYANGLWEDTTANYTLYLADSAPPNPDDFRFDR</sequence>